<keyword evidence="2" id="KW-0677">Repeat</keyword>
<dbReference type="Pfam" id="PF25782">
    <property type="entry name" value="TPR_CAND1"/>
    <property type="match status" value="1"/>
</dbReference>
<feature type="region of interest" description="Disordered" evidence="4">
    <location>
        <begin position="326"/>
        <end position="362"/>
    </location>
</feature>
<dbReference type="InterPro" id="IPR013932">
    <property type="entry name" value="TATA-bd_TIP120"/>
</dbReference>
<dbReference type="SUPFAM" id="SSF48371">
    <property type="entry name" value="ARM repeat"/>
    <property type="match status" value="1"/>
</dbReference>
<reference evidence="6 7" key="1">
    <citation type="journal article" date="2014" name="Mol. Plant">
        <title>Chromosome Scale Genome Assembly and Transcriptome Profiling of Nannochloropsis gaditana in Nitrogen Depletion.</title>
        <authorList>
            <person name="Corteggiani Carpinelli E."/>
            <person name="Telatin A."/>
            <person name="Vitulo N."/>
            <person name="Forcato C."/>
            <person name="D'Angelo M."/>
            <person name="Schiavon R."/>
            <person name="Vezzi A."/>
            <person name="Giacometti G.M."/>
            <person name="Morosinotto T."/>
            <person name="Valle G."/>
        </authorList>
    </citation>
    <scope>NUCLEOTIDE SEQUENCE [LARGE SCALE GENOMIC DNA]</scope>
    <source>
        <strain evidence="6 7">B-31</strain>
    </source>
</reference>
<dbReference type="OrthoDB" id="6260732at2759"/>
<dbReference type="InterPro" id="IPR016024">
    <property type="entry name" value="ARM-type_fold"/>
</dbReference>
<dbReference type="PANTHER" id="PTHR12696">
    <property type="entry name" value="TIP120"/>
    <property type="match status" value="1"/>
</dbReference>
<sequence length="1385" mass="148613">MSLASINLLLDKSSDPDKDARFMATNDLCSELSKDIKLDVTMERRICQAVLKQLDDASNDVQSIAVKCLGILFRKVQEMQVIEICDKLCSLLLEGKAELRDIYSIGLKTLISDVPDSMGKAVASHLGARLLSGVQQEQALDVKIECLDTLTDLLRRFGRELDGQYPAMMSTGLTHLQQGKVMVRKRANAFVGALAAVVPDAMLDAMMEELLKEIQGAEGRGPREVQNLIQTVGTVARTVGHRVGKHLSLVVPLLLRFLGGSGEKVGEEEEEEEEQDDEKNELRETIFAALESVVLRCPREVTVHLPLIIAAALKFMKWDPNYTYAEEEEAGEGEGEGGAEEGGEEGGYEEDEEDYAGSDDDDSSWKVRRAALKVLGVIIMSRPELLESLYAQCADELIGRFKEREENVRLDVIGCFSCLLKATLALEGRDRKRKAQVTWGLARQESEGGGSEDAMLVVEEGDGGGGGQALLASRVGPLVRAADKLLRKTEPSTASLSTSSSSSMAKTKSAVLSLLQTLVRVLHGGLEGHLRLMVEDVIRALDERAQGLKLDALALLQAIVEDHPAPALHPYLPNMIPAVTACAQEEWYKVVSQALRVLGLLIAILRPFPSPEETAMAQEDAAGTHAAAYVPALYAAIFPRLEASDIDQEIKEGAILAVGKLVAHAGDCLPKNELAGVLALLMEKLKNEITRTPTLRALAGVAASPLGIDLSPILAEAVEELAMFLRQQSRPLKLATLESLIGLVRSNAPAMTPALFELILRETAPLISDADLHLSHLALLLSLEVLEASPQATGPVVQQHVFPNVLRLAASPLLQGYALRSLLSLIDAMVEAQIPGMGPPTLTAAFEEIALHYPATASLSLSSSSPSQPPATASRGNAAPKQVINNLAVCMARVAAHPRTSPVEVAAFSDRLVLNLRSPEDPVRHLALSAMGELGAQQDLSTAVPKLQSIILESFQAGGNEEIKTAAAYALGRVTAGNPDVYLPLILQRLARDGAGPGGKKGEGGAAETTDSQGSPGSKPQQYLLLLSLKEVILTYTLHGKDFSPHVSVVLPCLLEHSRCREEGVRNMVAECLGALANIDPTNVFATLEACVREERKGGSEEEGKEQDKYLQGTVASALKFSLSSSPSTAARRVEVGGGQAAVYLAREEAGKTLLKETVSRALNIQVDEKTGTAEDLEVIRATLLLVNAAAHHQPKVLLPFFQTQAVPLLFKSLDLRLLRKVNLGPFTHTVDDGLPLRKAGLATVATLLDTLPSVLDLPTFMPHLAKGLEDKPDVQLLAHQILIKAARTSPSSLLASFDALLPPLESLAGKQLSDTTVGSEADRALDSIRSAMRALIALSTIDGASSHPKFVQTQQRLMSKEPLKKLWNGLTAEQSGAAGRVKLS</sequence>
<evidence type="ECO:0000259" key="5">
    <source>
        <dbReference type="Pfam" id="PF08623"/>
    </source>
</evidence>
<dbReference type="InterPro" id="IPR011989">
    <property type="entry name" value="ARM-like"/>
</dbReference>
<proteinExistence type="inferred from homology"/>
<feature type="domain" description="TATA-binding protein interacting (TIP20)" evidence="5">
    <location>
        <begin position="1205"/>
        <end position="1353"/>
    </location>
</feature>
<comment type="caution">
    <text evidence="6">The sequence shown here is derived from an EMBL/GenBank/DDBJ whole genome shotgun (WGS) entry which is preliminary data.</text>
</comment>
<evidence type="ECO:0000256" key="2">
    <source>
        <dbReference type="ARBA" id="ARBA00022737"/>
    </source>
</evidence>
<dbReference type="InterPro" id="IPR039852">
    <property type="entry name" value="CAND1/CAND2"/>
</dbReference>
<name>W7U372_9STRA</name>
<evidence type="ECO:0000313" key="7">
    <source>
        <dbReference type="Proteomes" id="UP000019335"/>
    </source>
</evidence>
<keyword evidence="3" id="KW-0833">Ubl conjugation pathway</keyword>
<gene>
    <name evidence="6" type="ORF">Naga_100192g9</name>
</gene>
<dbReference type="Pfam" id="PF08623">
    <property type="entry name" value="TIP120"/>
    <property type="match status" value="1"/>
</dbReference>
<accession>W7U372</accession>
<dbReference type="GO" id="GO:0010265">
    <property type="term" value="P:SCF complex assembly"/>
    <property type="evidence" value="ECO:0007669"/>
    <property type="project" value="InterPro"/>
</dbReference>
<feature type="compositionally biased region" description="Polar residues" evidence="4">
    <location>
        <begin position="1009"/>
        <end position="1019"/>
    </location>
</feature>
<dbReference type="Proteomes" id="UP000019335">
    <property type="component" value="Chromosome 7"/>
</dbReference>
<protein>
    <submittedName>
        <fullName evidence="6">Cullin-associated nedd8-dissociated protein 1</fullName>
    </submittedName>
</protein>
<dbReference type="EMBL" id="AZIL01000497">
    <property type="protein sequence ID" value="EWM27326.1"/>
    <property type="molecule type" value="Genomic_DNA"/>
</dbReference>
<evidence type="ECO:0000256" key="3">
    <source>
        <dbReference type="ARBA" id="ARBA00022786"/>
    </source>
</evidence>
<organism evidence="6 7">
    <name type="scientific">Nannochloropsis gaditana</name>
    <dbReference type="NCBI Taxonomy" id="72520"/>
    <lineage>
        <taxon>Eukaryota</taxon>
        <taxon>Sar</taxon>
        <taxon>Stramenopiles</taxon>
        <taxon>Ochrophyta</taxon>
        <taxon>Eustigmatophyceae</taxon>
        <taxon>Eustigmatales</taxon>
        <taxon>Monodopsidaceae</taxon>
        <taxon>Nannochloropsis</taxon>
    </lineage>
</organism>
<keyword evidence="7" id="KW-1185">Reference proteome</keyword>
<evidence type="ECO:0000256" key="4">
    <source>
        <dbReference type="SAM" id="MobiDB-lite"/>
    </source>
</evidence>
<comment type="similarity">
    <text evidence="1">Belongs to the CAND family.</text>
</comment>
<feature type="region of interest" description="Disordered" evidence="4">
    <location>
        <begin position="994"/>
        <end position="1019"/>
    </location>
</feature>
<dbReference type="Gene3D" id="1.25.10.10">
    <property type="entry name" value="Leucine-rich Repeat Variant"/>
    <property type="match status" value="1"/>
</dbReference>
<evidence type="ECO:0000256" key="1">
    <source>
        <dbReference type="ARBA" id="ARBA00007657"/>
    </source>
</evidence>
<evidence type="ECO:0000313" key="6">
    <source>
        <dbReference type="EMBL" id="EWM27326.1"/>
    </source>
</evidence>